<reference evidence="1 2" key="1">
    <citation type="submission" date="2023-07" db="EMBL/GenBank/DDBJ databases">
        <title>Sorghum-associated microbial communities from plants grown in Nebraska, USA.</title>
        <authorList>
            <person name="Schachtman D."/>
        </authorList>
    </citation>
    <scope>NUCLEOTIDE SEQUENCE [LARGE SCALE GENOMIC DNA]</scope>
    <source>
        <strain evidence="1 2">3773</strain>
    </source>
</reference>
<dbReference type="RefSeq" id="WP_310026969.1">
    <property type="nucleotide sequence ID" value="NZ_JAVDVI010000010.1"/>
</dbReference>
<dbReference type="EMBL" id="JAVDVI010000010">
    <property type="protein sequence ID" value="MDR6968406.1"/>
    <property type="molecule type" value="Genomic_DNA"/>
</dbReference>
<sequence>MKRIFLLLAVVAMTVLQSCEGDQGPPGRDGLDGASVESEVFELQNVNFQLNQNEYMIRRDLNPAIFDSDNILIYRMTGTINPQTPIWQLIPRTLFLNEGELDYDFDFSRVDFTIYAGGTYNLATTPQFINNQTFRIVIVPGYFSRGGNAVNFEDYNAVIEAYGIDDSNIKILN</sequence>
<protein>
    <recommendedName>
        <fullName evidence="3">Dihydrolipoamide dehydrogenase</fullName>
    </recommendedName>
</protein>
<name>A0ABU1TQZ5_9FLAO</name>
<gene>
    <name evidence="1" type="ORF">J2X31_002429</name>
</gene>
<comment type="caution">
    <text evidence="1">The sequence shown here is derived from an EMBL/GenBank/DDBJ whole genome shotgun (WGS) entry which is preliminary data.</text>
</comment>
<accession>A0ABU1TQZ5</accession>
<dbReference type="Proteomes" id="UP001255185">
    <property type="component" value="Unassembled WGS sequence"/>
</dbReference>
<organism evidence="1 2">
    <name type="scientific">Flavobacterium arsenatis</name>
    <dbReference type="NCBI Taxonomy" id="1484332"/>
    <lineage>
        <taxon>Bacteria</taxon>
        <taxon>Pseudomonadati</taxon>
        <taxon>Bacteroidota</taxon>
        <taxon>Flavobacteriia</taxon>
        <taxon>Flavobacteriales</taxon>
        <taxon>Flavobacteriaceae</taxon>
        <taxon>Flavobacterium</taxon>
    </lineage>
</organism>
<proteinExistence type="predicted"/>
<dbReference type="PROSITE" id="PS51257">
    <property type="entry name" value="PROKAR_LIPOPROTEIN"/>
    <property type="match status" value="1"/>
</dbReference>
<keyword evidence="2" id="KW-1185">Reference proteome</keyword>
<evidence type="ECO:0000313" key="1">
    <source>
        <dbReference type="EMBL" id="MDR6968406.1"/>
    </source>
</evidence>
<evidence type="ECO:0008006" key="3">
    <source>
        <dbReference type="Google" id="ProtNLM"/>
    </source>
</evidence>
<evidence type="ECO:0000313" key="2">
    <source>
        <dbReference type="Proteomes" id="UP001255185"/>
    </source>
</evidence>